<dbReference type="InterPro" id="IPR053151">
    <property type="entry name" value="RNase_H-like"/>
</dbReference>
<dbReference type="AlphaFoldDB" id="A0A6P6V7W0"/>
<dbReference type="SUPFAM" id="SSF53098">
    <property type="entry name" value="Ribonuclease H-like"/>
    <property type="match status" value="1"/>
</dbReference>
<dbReference type="GeneID" id="113718262"/>
<keyword evidence="3" id="KW-1185">Reference proteome</keyword>
<dbReference type="GO" id="GO:0003676">
    <property type="term" value="F:nucleic acid binding"/>
    <property type="evidence" value="ECO:0007669"/>
    <property type="project" value="InterPro"/>
</dbReference>
<reference evidence="3" key="1">
    <citation type="journal article" date="2025" name="Foods">
        <title>Unveiling the Microbial Signatures of Arabica Coffee Cherries: Insights into Ripeness Specific Diversity, Functional Traits, and Implications for Quality and Safety.</title>
        <authorList>
            <consortium name="RefSeq"/>
            <person name="Tenea G.N."/>
            <person name="Cifuentes V."/>
            <person name="Reyes P."/>
            <person name="Cevallos-Vallejos M."/>
        </authorList>
    </citation>
    <scope>NUCLEOTIDE SEQUENCE [LARGE SCALE GENOMIC DNA]</scope>
</reference>
<evidence type="ECO:0000259" key="2">
    <source>
        <dbReference type="Pfam" id="PF13966"/>
    </source>
</evidence>
<feature type="domain" description="Reverse transcriptase zinc-binding" evidence="2">
    <location>
        <begin position="9"/>
        <end position="94"/>
    </location>
</feature>
<gene>
    <name evidence="4" type="primary">LOC113718262</name>
</gene>
<dbReference type="InterPro" id="IPR044730">
    <property type="entry name" value="RNase_H-like_dom_plant"/>
</dbReference>
<dbReference type="PANTHER" id="PTHR47723">
    <property type="entry name" value="OS05G0353850 PROTEIN"/>
    <property type="match status" value="1"/>
</dbReference>
<dbReference type="PANTHER" id="PTHR47723:SF19">
    <property type="entry name" value="POLYNUCLEOTIDYL TRANSFERASE, RIBONUCLEASE H-LIKE SUPERFAMILY PROTEIN"/>
    <property type="match status" value="1"/>
</dbReference>
<dbReference type="Gene3D" id="3.30.420.10">
    <property type="entry name" value="Ribonuclease H-like superfamily/Ribonuclease H"/>
    <property type="match status" value="1"/>
</dbReference>
<accession>A0A6P6V7W0</accession>
<feature type="domain" description="RNase H type-1" evidence="1">
    <location>
        <begin position="190"/>
        <end position="307"/>
    </location>
</feature>
<proteinExistence type="predicted"/>
<dbReference type="OrthoDB" id="1301749at2759"/>
<dbReference type="InterPro" id="IPR026960">
    <property type="entry name" value="RVT-Znf"/>
</dbReference>
<dbReference type="GO" id="GO:0004523">
    <property type="term" value="F:RNA-DNA hybrid ribonuclease activity"/>
    <property type="evidence" value="ECO:0007669"/>
    <property type="project" value="InterPro"/>
</dbReference>
<dbReference type="Pfam" id="PF13966">
    <property type="entry name" value="zf-RVT"/>
    <property type="match status" value="1"/>
</dbReference>
<name>A0A6P6V7W0_COFAR</name>
<dbReference type="Proteomes" id="UP001652660">
    <property type="component" value="Chromosome 11e"/>
</dbReference>
<dbReference type="CDD" id="cd06222">
    <property type="entry name" value="RNase_H_like"/>
    <property type="match status" value="1"/>
</dbReference>
<protein>
    <submittedName>
        <fullName evidence="4">Uncharacterized protein</fullName>
    </submittedName>
</protein>
<dbReference type="RefSeq" id="XP_027098978.1">
    <property type="nucleotide sequence ID" value="XM_027243177.1"/>
</dbReference>
<dbReference type="InterPro" id="IPR002156">
    <property type="entry name" value="RNaseH_domain"/>
</dbReference>
<organism evidence="3 4">
    <name type="scientific">Coffea arabica</name>
    <name type="common">Arabian coffee</name>
    <dbReference type="NCBI Taxonomy" id="13443"/>
    <lineage>
        <taxon>Eukaryota</taxon>
        <taxon>Viridiplantae</taxon>
        <taxon>Streptophyta</taxon>
        <taxon>Embryophyta</taxon>
        <taxon>Tracheophyta</taxon>
        <taxon>Spermatophyta</taxon>
        <taxon>Magnoliopsida</taxon>
        <taxon>eudicotyledons</taxon>
        <taxon>Gunneridae</taxon>
        <taxon>Pentapetalae</taxon>
        <taxon>asterids</taxon>
        <taxon>lamiids</taxon>
        <taxon>Gentianales</taxon>
        <taxon>Rubiaceae</taxon>
        <taxon>Ixoroideae</taxon>
        <taxon>Gardenieae complex</taxon>
        <taxon>Bertiereae - Coffeeae clade</taxon>
        <taxon>Coffeeae</taxon>
        <taxon>Coffea</taxon>
    </lineage>
</organism>
<evidence type="ECO:0000259" key="1">
    <source>
        <dbReference type="Pfam" id="PF13456"/>
    </source>
</evidence>
<dbReference type="InterPro" id="IPR012337">
    <property type="entry name" value="RNaseH-like_sf"/>
</dbReference>
<sequence>METVSIGRFTLRSAFQLVRRHANRSFMSRRLWHPMLPLKISFFLLRLLHGHLPVDCGLWKFGVHGASRCGCCPFPDIKSVEHVFAEGDMASRVWHFFGDPVGISWTGTSFCVRLAAWNSMRYEGIQVGLDRLCNLVMSDLLELFALYFKQRRSFPVAWVQFYADISRWVPRVSYTLVRWSRLSGDVLKLNTDECSKSNPGVSGEGGVLRDRGGSLLLAFSCHLGQATSVQAEVRAQLFGVKVCVQRGFGRLDIELDSVILVHILLGKAGCPWSVYHEIQQLFELKEHVSRVGHCLRQANQVADVLSNVGCAHGREVIYTLARGAMCLDRIGFPFVKRIVQDHEVSVACVLEPTSY</sequence>
<reference evidence="4" key="2">
    <citation type="submission" date="2025-08" db="UniProtKB">
        <authorList>
            <consortium name="RefSeq"/>
        </authorList>
    </citation>
    <scope>IDENTIFICATION</scope>
    <source>
        <tissue evidence="4">Leaves</tissue>
    </source>
</reference>
<evidence type="ECO:0000313" key="3">
    <source>
        <dbReference type="Proteomes" id="UP001652660"/>
    </source>
</evidence>
<dbReference type="Pfam" id="PF13456">
    <property type="entry name" value="RVT_3"/>
    <property type="match status" value="1"/>
</dbReference>
<evidence type="ECO:0000313" key="4">
    <source>
        <dbReference type="RefSeq" id="XP_027098978.1"/>
    </source>
</evidence>
<dbReference type="InterPro" id="IPR036397">
    <property type="entry name" value="RNaseH_sf"/>
</dbReference>